<accession>A0A843WIL1</accession>
<proteinExistence type="predicted"/>
<organism evidence="2 3">
    <name type="scientific">Colocasia esculenta</name>
    <name type="common">Wild taro</name>
    <name type="synonym">Arum esculentum</name>
    <dbReference type="NCBI Taxonomy" id="4460"/>
    <lineage>
        <taxon>Eukaryota</taxon>
        <taxon>Viridiplantae</taxon>
        <taxon>Streptophyta</taxon>
        <taxon>Embryophyta</taxon>
        <taxon>Tracheophyta</taxon>
        <taxon>Spermatophyta</taxon>
        <taxon>Magnoliopsida</taxon>
        <taxon>Liliopsida</taxon>
        <taxon>Araceae</taxon>
        <taxon>Aroideae</taxon>
        <taxon>Colocasieae</taxon>
        <taxon>Colocasia</taxon>
    </lineage>
</organism>
<feature type="non-terminal residue" evidence="2">
    <location>
        <position position="96"/>
    </location>
</feature>
<evidence type="ECO:0000313" key="3">
    <source>
        <dbReference type="Proteomes" id="UP000652761"/>
    </source>
</evidence>
<dbReference type="EMBL" id="NMUH01003867">
    <property type="protein sequence ID" value="MQM07417.1"/>
    <property type="molecule type" value="Genomic_DNA"/>
</dbReference>
<dbReference type="Proteomes" id="UP000652761">
    <property type="component" value="Unassembled WGS sequence"/>
</dbReference>
<dbReference type="AlphaFoldDB" id="A0A843WIL1"/>
<reference evidence="2" key="1">
    <citation type="submission" date="2017-07" db="EMBL/GenBank/DDBJ databases">
        <title>Taro Niue Genome Assembly and Annotation.</title>
        <authorList>
            <person name="Atibalentja N."/>
            <person name="Keating K."/>
            <person name="Fields C.J."/>
        </authorList>
    </citation>
    <scope>NUCLEOTIDE SEQUENCE</scope>
    <source>
        <strain evidence="2">Niue_2</strain>
        <tissue evidence="2">Leaf</tissue>
    </source>
</reference>
<sequence>LLPKSTSSLSLSLSRRLQWDATDATASSFCTTKSVVDTATCAVDTTTSTAVSSSANHRYDLSFPYAPPPPASDVAPPPPTPSSSAVGLCRWTRLYY</sequence>
<keyword evidence="3" id="KW-1185">Reference proteome</keyword>
<name>A0A843WIL1_COLES</name>
<gene>
    <name evidence="2" type="ORF">Taro_040254</name>
</gene>
<feature type="compositionally biased region" description="Pro residues" evidence="1">
    <location>
        <begin position="67"/>
        <end position="81"/>
    </location>
</feature>
<comment type="caution">
    <text evidence="2">The sequence shown here is derived from an EMBL/GenBank/DDBJ whole genome shotgun (WGS) entry which is preliminary data.</text>
</comment>
<evidence type="ECO:0000256" key="1">
    <source>
        <dbReference type="SAM" id="MobiDB-lite"/>
    </source>
</evidence>
<protein>
    <submittedName>
        <fullName evidence="2">Uncharacterized protein</fullName>
    </submittedName>
</protein>
<feature type="region of interest" description="Disordered" evidence="1">
    <location>
        <begin position="67"/>
        <end position="86"/>
    </location>
</feature>
<evidence type="ECO:0000313" key="2">
    <source>
        <dbReference type="EMBL" id="MQM07417.1"/>
    </source>
</evidence>